<dbReference type="VEuPathDB" id="FungiDB:RhiirA1_542111"/>
<proteinExistence type="predicted"/>
<reference evidence="1 2" key="2">
    <citation type="submission" date="2017-10" db="EMBL/GenBank/DDBJ databases">
        <title>Extensive intraspecific genome diversity in a model arbuscular mycorrhizal fungus.</title>
        <authorList>
            <person name="Chen E.C.H."/>
            <person name="Morin E."/>
            <person name="Baudet D."/>
            <person name="Noel J."/>
            <person name="Ndikumana S."/>
            <person name="Charron P."/>
            <person name="St-Onge C."/>
            <person name="Giorgi J."/>
            <person name="Grigoriev I.V."/>
            <person name="Roux C."/>
            <person name="Martin F.M."/>
            <person name="Corradi N."/>
        </authorList>
    </citation>
    <scope>NUCLEOTIDE SEQUENCE [LARGE SCALE GENOMIC DNA]</scope>
    <source>
        <strain evidence="1 2">C2</strain>
    </source>
</reference>
<accession>A0A2N1NZA3</accession>
<comment type="caution">
    <text evidence="1">The sequence shown here is derived from an EMBL/GenBank/DDBJ whole genome shotgun (WGS) entry which is preliminary data.</text>
</comment>
<gene>
    <name evidence="1" type="ORF">RhiirC2_727987</name>
</gene>
<dbReference type="EMBL" id="LLXL01000053">
    <property type="protein sequence ID" value="PKK79206.1"/>
    <property type="molecule type" value="Genomic_DNA"/>
</dbReference>
<organism evidence="1 2">
    <name type="scientific">Rhizophagus irregularis</name>
    <dbReference type="NCBI Taxonomy" id="588596"/>
    <lineage>
        <taxon>Eukaryota</taxon>
        <taxon>Fungi</taxon>
        <taxon>Fungi incertae sedis</taxon>
        <taxon>Mucoromycota</taxon>
        <taxon>Glomeromycotina</taxon>
        <taxon>Glomeromycetes</taxon>
        <taxon>Glomerales</taxon>
        <taxon>Glomeraceae</taxon>
        <taxon>Rhizophagus</taxon>
    </lineage>
</organism>
<dbReference type="Proteomes" id="UP000233469">
    <property type="component" value="Unassembled WGS sequence"/>
</dbReference>
<evidence type="ECO:0000313" key="1">
    <source>
        <dbReference type="EMBL" id="PKK79206.1"/>
    </source>
</evidence>
<sequence>MKALVKAENQGYILEDDLINVVGVDKKKINSLVDYNFLYRRLSSNFAYDIINPQNRIILTAMNQPSLRAMEQVLSEQ</sequence>
<protein>
    <submittedName>
        <fullName evidence="1">Uncharacterized protein</fullName>
    </submittedName>
</protein>
<dbReference type="AlphaFoldDB" id="A0A2N1NZA3"/>
<evidence type="ECO:0000313" key="2">
    <source>
        <dbReference type="Proteomes" id="UP000233469"/>
    </source>
</evidence>
<reference evidence="1 2" key="1">
    <citation type="submission" date="2016-04" db="EMBL/GenBank/DDBJ databases">
        <title>Genome analyses suggest a sexual origin of heterokaryosis in a supposedly ancient asexual fungus.</title>
        <authorList>
            <person name="Ropars J."/>
            <person name="Sedzielewska K."/>
            <person name="Noel J."/>
            <person name="Charron P."/>
            <person name="Farinelli L."/>
            <person name="Marton T."/>
            <person name="Kruger M."/>
            <person name="Pelin A."/>
            <person name="Brachmann A."/>
            <person name="Corradi N."/>
        </authorList>
    </citation>
    <scope>NUCLEOTIDE SEQUENCE [LARGE SCALE GENOMIC DNA]</scope>
    <source>
        <strain evidence="1 2">C2</strain>
    </source>
</reference>
<name>A0A2N1NZA3_9GLOM</name>